<dbReference type="Gene3D" id="1.20.58.1700">
    <property type="match status" value="1"/>
</dbReference>
<reference evidence="2 3" key="1">
    <citation type="submission" date="2023-08" db="EMBL/GenBank/DDBJ databases">
        <authorList>
            <person name="Roldan D.M."/>
            <person name="Menes R.J."/>
        </authorList>
    </citation>
    <scope>NUCLEOTIDE SEQUENCE [LARGE SCALE GENOMIC DNA]</scope>
    <source>
        <strain evidence="2 3">CCM 2812</strain>
    </source>
</reference>
<dbReference type="InterPro" id="IPR014085">
    <property type="entry name" value="Allophanate_hydrolase"/>
</dbReference>
<evidence type="ECO:0000259" key="1">
    <source>
        <dbReference type="Pfam" id="PF01425"/>
    </source>
</evidence>
<accession>A0ABT9G841</accession>
<evidence type="ECO:0000313" key="3">
    <source>
        <dbReference type="Proteomes" id="UP001235760"/>
    </source>
</evidence>
<dbReference type="InterPro" id="IPR000120">
    <property type="entry name" value="Amidase"/>
</dbReference>
<keyword evidence="2" id="KW-0378">Hydrolase</keyword>
<dbReference type="InterPro" id="IPR025148">
    <property type="entry name" value="AtzG-like"/>
</dbReference>
<keyword evidence="3" id="KW-1185">Reference proteome</keyword>
<dbReference type="GO" id="GO:0004039">
    <property type="term" value="F:allophanate hydrolase activity"/>
    <property type="evidence" value="ECO:0007669"/>
    <property type="project" value="UniProtKB-EC"/>
</dbReference>
<name>A0ABT9G841_LEPDI</name>
<dbReference type="PANTHER" id="PTHR11895:SF169">
    <property type="entry name" value="GLUTAMYL-TRNA(GLN) AMIDOTRANSFERASE"/>
    <property type="match status" value="1"/>
</dbReference>
<gene>
    <name evidence="2" type="primary">atzF</name>
    <name evidence="2" type="ORF">Q8X39_18535</name>
</gene>
<dbReference type="Pfam" id="PF01425">
    <property type="entry name" value="Amidase"/>
    <property type="match status" value="1"/>
</dbReference>
<dbReference type="RefSeq" id="WP_305751181.1">
    <property type="nucleotide sequence ID" value="NZ_JAUZEE010000013.1"/>
</dbReference>
<dbReference type="SUPFAM" id="SSF75304">
    <property type="entry name" value="Amidase signature (AS) enzymes"/>
    <property type="match status" value="1"/>
</dbReference>
<dbReference type="InterPro" id="IPR036928">
    <property type="entry name" value="AS_sf"/>
</dbReference>
<dbReference type="EMBL" id="JAUZEE010000013">
    <property type="protein sequence ID" value="MDP4302641.1"/>
    <property type="molecule type" value="Genomic_DNA"/>
</dbReference>
<dbReference type="EC" id="3.5.1.54" evidence="2"/>
<protein>
    <submittedName>
        <fullName evidence="2">Allophanate hydrolase</fullName>
        <ecNumber evidence="2">3.5.1.54</ecNumber>
    </submittedName>
</protein>
<dbReference type="Proteomes" id="UP001235760">
    <property type="component" value="Unassembled WGS sequence"/>
</dbReference>
<dbReference type="Gene3D" id="3.90.1300.10">
    <property type="entry name" value="Amidase signature (AS) domain"/>
    <property type="match status" value="1"/>
</dbReference>
<proteinExistence type="predicted"/>
<dbReference type="Pfam" id="PF13318">
    <property type="entry name" value="AtzG-like"/>
    <property type="match status" value="1"/>
</dbReference>
<organism evidence="2 3">
    <name type="scientific">Leptothrix discophora</name>
    <dbReference type="NCBI Taxonomy" id="89"/>
    <lineage>
        <taxon>Bacteria</taxon>
        <taxon>Pseudomonadati</taxon>
        <taxon>Pseudomonadota</taxon>
        <taxon>Betaproteobacteria</taxon>
        <taxon>Burkholderiales</taxon>
        <taxon>Sphaerotilaceae</taxon>
        <taxon>Leptothrix</taxon>
    </lineage>
</organism>
<dbReference type="PANTHER" id="PTHR11895">
    <property type="entry name" value="TRANSAMIDASE"/>
    <property type="match status" value="1"/>
</dbReference>
<sequence>MRDTDPTTPTLPPRTLAGWRAIQDRPDHLHAALAATLDRVHASAAAGIWISLCPRAAWVAQLDTLAERLAAVADPAERHRRWPLLGVPFGIKDNIDVAGVPTTAACPAFRRLPTEHASAVQKLLDAGAIWVGKTNLDQFATGLVGTRSPYGRPASVVDPTRISGGSSSGSAAAVARGQVPFALATDTAGSGRVPAGFNGLVGLKPTPGRVGNGGVLPACRTLDCVAVLAHTVGDAAEVLACIEGPDPRDAYSAFRPGPAQLPVTLRVGVPHLPDLDDALGYTGAWAAAQAHLAALGHRRVEVDMAPLAAVAALLYDGPWVAERHAVVRELLATQPGAFDPTVRRVIERALPLRATDAFDGLYRLQERQAAAADLWQQVDLLMLPTAPTHPTFAEVDADPVGVNSRLGAYTNFVNLLGWCALALPAGSTGAGLPFGVTFVAPGRHDAALARFGLAWCGEAEPSAGAWPAALSPPHPADAIAARIGLPLAEAHRPGVRRYFDLAAGMADRVMGLPLGLDDEPAGSFVPIGPDEQVAGEHR</sequence>
<evidence type="ECO:0000313" key="2">
    <source>
        <dbReference type="EMBL" id="MDP4302641.1"/>
    </source>
</evidence>
<feature type="domain" description="Amidase" evidence="1">
    <location>
        <begin position="59"/>
        <end position="448"/>
    </location>
</feature>
<dbReference type="NCBIfam" id="NF006043">
    <property type="entry name" value="PRK08186.1"/>
    <property type="match status" value="1"/>
</dbReference>
<dbReference type="InterPro" id="IPR023631">
    <property type="entry name" value="Amidase_dom"/>
</dbReference>
<comment type="caution">
    <text evidence="2">The sequence shown here is derived from an EMBL/GenBank/DDBJ whole genome shotgun (WGS) entry which is preliminary data.</text>
</comment>
<dbReference type="NCBIfam" id="TIGR02713">
    <property type="entry name" value="allophanate_hyd"/>
    <property type="match status" value="1"/>
</dbReference>